<sequence length="697" mass="74850">MSSDEKAREFLQDNGIDVDQLDQCPLGTPEEAVKQLGEMEDGERLDSIGELVGWLVGRGEIELQRYRKPIVESKLIGPGDWRSLASEAKKRRVVEIKTAIRSDCPYTAENGCLYLATPDGGQMLLARFIPEIVAQVIRDDGAEITTLIKIRVTRPGGQSVEVEVPAERLPQARRWAAQAIGASAVITPMSRDEAHVATAAQYLGDGQWTSQTTYAHTGWRSDIDGTWRFLTASGALGASGLDTSIAVDLGSEGLNLYSLADPDAVDADALVEAVRASVALLDVAPLTITAPLLGAAYRAPLPLLPETSAYVVGPSGSLKSALSATVLQHYGRRLDARHFPANWTFTGNALEAIANQLANVLLIIDDYAPQAADDPRKLATAADRIFRGAANSAGRGRLRPDGTRRPERPPRAQVAATGEDVPPGESLRARLTVATVDAGAINVRKLTEAQQHALSGVYELAMAGYVRYLAGRLDTDAEYVDGLREQIAERRAELARATAGHARVPEATAGLLTGFRQFFTFAVEVGAFTGDEATAQMDKVKAALVQVAAEQAVYGKGMSVAEIYIRALASALVGGSAHLADQETGREPEEPEKWGWEPQPMAYGTAYRPKGKCIGWVSRAGEVLLHPDVAYEVARDHAGRAAEPLATTKVTIHKRLKEGGHLASVGEADRPTVRRRIAGRNTRVLHVHAERITGESA</sequence>
<accession>A0AAE9AWW3</accession>
<dbReference type="RefSeq" id="WP_141585670.1">
    <property type="nucleotide sequence ID" value="NZ_SPAZ01000314.1"/>
</dbReference>
<organism evidence="2 3">
    <name type="scientific">Streptomyces ipomoeae</name>
    <dbReference type="NCBI Taxonomy" id="103232"/>
    <lineage>
        <taxon>Bacteria</taxon>
        <taxon>Bacillati</taxon>
        <taxon>Actinomycetota</taxon>
        <taxon>Actinomycetes</taxon>
        <taxon>Kitasatosporales</taxon>
        <taxon>Streptomycetaceae</taxon>
        <taxon>Streptomyces</taxon>
    </lineage>
</organism>
<comment type="caution">
    <text evidence="2">The sequence shown here is derived from an EMBL/GenBank/DDBJ whole genome shotgun (WGS) entry which is preliminary data.</text>
</comment>
<evidence type="ECO:0000313" key="2">
    <source>
        <dbReference type="EMBL" id="TQE19698.1"/>
    </source>
</evidence>
<feature type="compositionally biased region" description="Basic and acidic residues" evidence="1">
    <location>
        <begin position="398"/>
        <end position="410"/>
    </location>
</feature>
<dbReference type="EMBL" id="SPAZ01000314">
    <property type="protein sequence ID" value="TQE19698.1"/>
    <property type="molecule type" value="Genomic_DNA"/>
</dbReference>
<evidence type="ECO:0008006" key="4">
    <source>
        <dbReference type="Google" id="ProtNLM"/>
    </source>
</evidence>
<proteinExistence type="predicted"/>
<feature type="region of interest" description="Disordered" evidence="1">
    <location>
        <begin position="392"/>
        <end position="424"/>
    </location>
</feature>
<evidence type="ECO:0000256" key="1">
    <source>
        <dbReference type="SAM" id="MobiDB-lite"/>
    </source>
</evidence>
<gene>
    <name evidence="2" type="ORF">Sipo8835_39255</name>
</gene>
<dbReference type="Proteomes" id="UP000318720">
    <property type="component" value="Unassembled WGS sequence"/>
</dbReference>
<name>A0AAE9AWW3_9ACTN</name>
<protein>
    <recommendedName>
        <fullName evidence="4">DUF927 domain-containing protein</fullName>
    </recommendedName>
</protein>
<reference evidence="2 3" key="1">
    <citation type="submission" date="2019-03" db="EMBL/GenBank/DDBJ databases">
        <title>Comparative genomic analyses of the sweetpotato soil rot pathogen, Streptomyces ipomoeae.</title>
        <authorList>
            <person name="Ruschel Soares N."/>
            <person name="Badger J.H."/>
            <person name="Huguet-Tapia J.C."/>
            <person name="Clark C.A."/>
            <person name="Pettis G.S."/>
        </authorList>
    </citation>
    <scope>NUCLEOTIDE SEQUENCE [LARGE SCALE GENOMIC DNA]</scope>
    <source>
        <strain evidence="2 3">88-35</strain>
    </source>
</reference>
<evidence type="ECO:0000313" key="3">
    <source>
        <dbReference type="Proteomes" id="UP000318720"/>
    </source>
</evidence>
<dbReference type="AlphaFoldDB" id="A0AAE9AWW3"/>